<keyword evidence="1" id="KW-0227">DNA damage</keyword>
<keyword evidence="4" id="KW-1185">Reference proteome</keyword>
<organism evidence="3 4">
    <name type="scientific">Tistlia consotensis USBA 355</name>
    <dbReference type="NCBI Taxonomy" id="560819"/>
    <lineage>
        <taxon>Bacteria</taxon>
        <taxon>Pseudomonadati</taxon>
        <taxon>Pseudomonadota</taxon>
        <taxon>Alphaproteobacteria</taxon>
        <taxon>Rhodospirillales</taxon>
        <taxon>Rhodovibrionaceae</taxon>
        <taxon>Tistlia</taxon>
    </lineage>
</organism>
<dbReference type="SUPFAM" id="SSF56672">
    <property type="entry name" value="DNA/RNA polymerases"/>
    <property type="match status" value="1"/>
</dbReference>
<dbReference type="AlphaFoldDB" id="A0A1Y6BWN4"/>
<sequence>MALADARALAPDLRVLERDRPAERRALEALADWLERYSPWVALDPMAEPAGAAGLLLDVSGCAHLFGGEAALAGDLLSRLGRIAPGALGRRGHHGRLAIADTPGAAWAAARYATGAAGPFRLVAPGRQAAALTELPVAALRLAAAQVELLARFGLTTIGRLAALPPETLTARAGPEVARRLRQALGEVDEPVSPRRPVPAQRVRRVFGEPIAAAEDLARGLEGLLIGLCDRLEAAGLGARRVELALHRVDGSVQRQGVGLSRASRDADRLKRLFAQRLERLDPGFGVDALVVTAPECEPLDALQMALSPRHASEPRGDAASDLAALVDRLETRLGAGSVTRPAPRESHLPERAARSLKPFARPLRKGVATGWPRGLPRPPRLLARPEPIEVIAALPDSPPRQFRWRRLLHRVVRAEGPERIAPEWWLRDPAAAAEGARDYFRVEDEDGRRFWLYRSGLPEGPGGNPAGGRWYLQGLFG</sequence>
<accession>A0A1Y6BWN4</accession>
<name>A0A1Y6BWN4_9PROT</name>
<evidence type="ECO:0000313" key="4">
    <source>
        <dbReference type="Proteomes" id="UP000192917"/>
    </source>
</evidence>
<dbReference type="STRING" id="560819.SAMN05428998_10830"/>
<evidence type="ECO:0000259" key="2">
    <source>
        <dbReference type="Pfam" id="PF11799"/>
    </source>
</evidence>
<dbReference type="InterPro" id="IPR043502">
    <property type="entry name" value="DNA/RNA_pol_sf"/>
</dbReference>
<feature type="domain" description="DNA polymerase Y-family little finger" evidence="2">
    <location>
        <begin position="204"/>
        <end position="305"/>
    </location>
</feature>
<dbReference type="GO" id="GO:0006281">
    <property type="term" value="P:DNA repair"/>
    <property type="evidence" value="ECO:0007669"/>
    <property type="project" value="InterPro"/>
</dbReference>
<dbReference type="PANTHER" id="PTHR35369:SF2">
    <property type="entry name" value="BLR3025 PROTEIN"/>
    <property type="match status" value="1"/>
</dbReference>
<proteinExistence type="predicted"/>
<dbReference type="InterPro" id="IPR050356">
    <property type="entry name" value="SulA_CellDiv_inhibitor"/>
</dbReference>
<dbReference type="Proteomes" id="UP000192917">
    <property type="component" value="Unassembled WGS sequence"/>
</dbReference>
<dbReference type="GO" id="GO:0003684">
    <property type="term" value="F:damaged DNA binding"/>
    <property type="evidence" value="ECO:0007669"/>
    <property type="project" value="InterPro"/>
</dbReference>
<dbReference type="Pfam" id="PF11799">
    <property type="entry name" value="IMS_C"/>
    <property type="match status" value="1"/>
</dbReference>
<reference evidence="3 4" key="1">
    <citation type="submission" date="2017-04" db="EMBL/GenBank/DDBJ databases">
        <authorList>
            <person name="Afonso C.L."/>
            <person name="Miller P.J."/>
            <person name="Scott M.A."/>
            <person name="Spackman E."/>
            <person name="Goraichik I."/>
            <person name="Dimitrov K.M."/>
            <person name="Suarez D.L."/>
            <person name="Swayne D.E."/>
        </authorList>
    </citation>
    <scope>NUCLEOTIDE SEQUENCE [LARGE SCALE GENOMIC DNA]</scope>
    <source>
        <strain evidence="3 4">USBA 355</strain>
    </source>
</reference>
<protein>
    <submittedName>
        <fullName evidence="3">Protein ImuB</fullName>
    </submittedName>
</protein>
<gene>
    <name evidence="3" type="ORF">SAMN05428998_10830</name>
</gene>
<dbReference type="InterPro" id="IPR017961">
    <property type="entry name" value="DNA_pol_Y-fam_little_finger"/>
</dbReference>
<dbReference type="PANTHER" id="PTHR35369">
    <property type="entry name" value="BLR3025 PROTEIN-RELATED"/>
    <property type="match status" value="1"/>
</dbReference>
<evidence type="ECO:0000313" key="3">
    <source>
        <dbReference type="EMBL" id="SMF23634.1"/>
    </source>
</evidence>
<dbReference type="CDD" id="cd03468">
    <property type="entry name" value="PolY_like"/>
    <property type="match status" value="1"/>
</dbReference>
<dbReference type="EMBL" id="FWZX01000008">
    <property type="protein sequence ID" value="SMF23634.1"/>
    <property type="molecule type" value="Genomic_DNA"/>
</dbReference>
<evidence type="ECO:0000256" key="1">
    <source>
        <dbReference type="ARBA" id="ARBA00022763"/>
    </source>
</evidence>